<feature type="domain" description="HTH cro/C1-type" evidence="2">
    <location>
        <begin position="17"/>
        <end position="70"/>
    </location>
</feature>
<dbReference type="SMART" id="SM00530">
    <property type="entry name" value="HTH_XRE"/>
    <property type="match status" value="1"/>
</dbReference>
<dbReference type="InterPro" id="IPR043917">
    <property type="entry name" value="DUF5753"/>
</dbReference>
<dbReference type="Gene3D" id="1.10.260.40">
    <property type="entry name" value="lambda repressor-like DNA-binding domains"/>
    <property type="match status" value="1"/>
</dbReference>
<dbReference type="InterPro" id="IPR010982">
    <property type="entry name" value="Lambda_DNA-bd_dom_sf"/>
</dbReference>
<dbReference type="SUPFAM" id="SSF47413">
    <property type="entry name" value="lambda repressor-like DNA-binding domains"/>
    <property type="match status" value="1"/>
</dbReference>
<comment type="caution">
    <text evidence="3">The sequence shown here is derived from an EMBL/GenBank/DDBJ whole genome shotgun (WGS) entry which is preliminary data.</text>
</comment>
<dbReference type="EMBL" id="LJGV01000022">
    <property type="protein sequence ID" value="OEV00595.1"/>
    <property type="molecule type" value="Genomic_DNA"/>
</dbReference>
<evidence type="ECO:0000259" key="2">
    <source>
        <dbReference type="PROSITE" id="PS50943"/>
    </source>
</evidence>
<dbReference type="RefSeq" id="WP_019357711.1">
    <property type="nucleotide sequence ID" value="NZ_LJGV01000022.1"/>
</dbReference>
<evidence type="ECO:0000256" key="1">
    <source>
        <dbReference type="SAM" id="MobiDB-lite"/>
    </source>
</evidence>
<dbReference type="AlphaFoldDB" id="A0A1E7K9I8"/>
<proteinExistence type="predicted"/>
<protein>
    <submittedName>
        <fullName evidence="3">DNA-binding protein</fullName>
    </submittedName>
</protein>
<dbReference type="PROSITE" id="PS50943">
    <property type="entry name" value="HTH_CROC1"/>
    <property type="match status" value="1"/>
</dbReference>
<evidence type="ECO:0000313" key="3">
    <source>
        <dbReference type="EMBL" id="OEV00595.1"/>
    </source>
</evidence>
<feature type="region of interest" description="Disordered" evidence="1">
    <location>
        <begin position="1"/>
        <end position="23"/>
    </location>
</feature>
<dbReference type="Pfam" id="PF13560">
    <property type="entry name" value="HTH_31"/>
    <property type="match status" value="1"/>
</dbReference>
<keyword evidence="3" id="KW-0238">DNA-binding</keyword>
<evidence type="ECO:0000313" key="4">
    <source>
        <dbReference type="Proteomes" id="UP000175829"/>
    </source>
</evidence>
<dbReference type="PATRIC" id="fig|943816.4.peg.4681"/>
<organism evidence="3 4">
    <name type="scientific">Streptomyces qinglanensis</name>
    <dbReference type="NCBI Taxonomy" id="943816"/>
    <lineage>
        <taxon>Bacteria</taxon>
        <taxon>Bacillati</taxon>
        <taxon>Actinomycetota</taxon>
        <taxon>Actinomycetes</taxon>
        <taxon>Kitasatosporales</taxon>
        <taxon>Streptomycetaceae</taxon>
        <taxon>Streptomyces</taxon>
    </lineage>
</organism>
<dbReference type="Pfam" id="PF19054">
    <property type="entry name" value="DUF5753"/>
    <property type="match status" value="1"/>
</dbReference>
<name>A0A1E7K9I8_9ACTN</name>
<gene>
    <name evidence="3" type="ORF">AN217_25480</name>
</gene>
<accession>A0A1E7K9I8</accession>
<dbReference type="GO" id="GO:0003677">
    <property type="term" value="F:DNA binding"/>
    <property type="evidence" value="ECO:0007669"/>
    <property type="project" value="UniProtKB-KW"/>
</dbReference>
<dbReference type="InterPro" id="IPR001387">
    <property type="entry name" value="Cro/C1-type_HTH"/>
</dbReference>
<sequence length="274" mass="30338">MALSEKQAKRNAYGEELRERRERAGLTQAQLGKSAVLSRSHIAHIEAGRRLPSREDAERLDQALNTGGVFVRFLPDANLAAFFEEVAELEPQAVMIREYQNSLVPGLLQTEEYARAVFARGFPRVSDEKCAENVRTRLARAKILEDSLTPEVWALLDEAVLRRPVGGHRAMAEQLRHIVHLGEHRIRVHVLPFNVGAHALMESGVTLMRFADMAPLAYVEGLNTGTVLDSPAVVEQSLVSYDLALGDALSHQESLALIRAVAEGYQDGQRPAHP</sequence>
<dbReference type="CDD" id="cd00093">
    <property type="entry name" value="HTH_XRE"/>
    <property type="match status" value="1"/>
</dbReference>
<reference evidence="3 4" key="1">
    <citation type="journal article" date="2016" name="Front. Microbiol.">
        <title>Comparative Genomics Analysis of Streptomyces Species Reveals Their Adaptation to the Marine Environment and Their Diversity at the Genomic Level.</title>
        <authorList>
            <person name="Tian X."/>
            <person name="Zhang Z."/>
            <person name="Yang T."/>
            <person name="Chen M."/>
            <person name="Li J."/>
            <person name="Chen F."/>
            <person name="Yang J."/>
            <person name="Li W."/>
            <person name="Zhang B."/>
            <person name="Zhang Z."/>
            <person name="Wu J."/>
            <person name="Zhang C."/>
            <person name="Long L."/>
            <person name="Xiao J."/>
        </authorList>
    </citation>
    <scope>NUCLEOTIDE SEQUENCE [LARGE SCALE GENOMIC DNA]</scope>
    <source>
        <strain evidence="3 4">SCSIO M10379</strain>
    </source>
</reference>
<dbReference type="Proteomes" id="UP000175829">
    <property type="component" value="Unassembled WGS sequence"/>
</dbReference>